<dbReference type="InterPro" id="IPR011050">
    <property type="entry name" value="Pectin_lyase_fold/virulence"/>
</dbReference>
<organism evidence="1 2">
    <name type="scientific">Trueperella bernardiae</name>
    <dbReference type="NCBI Taxonomy" id="59561"/>
    <lineage>
        <taxon>Bacteria</taxon>
        <taxon>Bacillati</taxon>
        <taxon>Actinomycetota</taxon>
        <taxon>Actinomycetes</taxon>
        <taxon>Actinomycetales</taxon>
        <taxon>Actinomycetaceae</taxon>
        <taxon>Trueperella</taxon>
    </lineage>
</organism>
<evidence type="ECO:0000313" key="2">
    <source>
        <dbReference type="Proteomes" id="UP001225576"/>
    </source>
</evidence>
<dbReference type="Gene3D" id="2.160.20.10">
    <property type="entry name" value="Single-stranded right-handed beta-helix, Pectin lyase-like"/>
    <property type="match status" value="1"/>
</dbReference>
<evidence type="ECO:0008006" key="3">
    <source>
        <dbReference type="Google" id="ProtNLM"/>
    </source>
</evidence>
<dbReference type="AlphaFoldDB" id="A0AAW6ZIW6"/>
<dbReference type="RefSeq" id="WP_285170832.1">
    <property type="nucleotide sequence ID" value="NZ_JASPDQ010000020.1"/>
</dbReference>
<dbReference type="EMBL" id="JASPDQ010000020">
    <property type="protein sequence ID" value="MDK8602359.1"/>
    <property type="molecule type" value="Genomic_DNA"/>
</dbReference>
<dbReference type="SUPFAM" id="SSF51126">
    <property type="entry name" value="Pectin lyase-like"/>
    <property type="match status" value="1"/>
</dbReference>
<sequence length="321" mass="33278">MSILAMIAAMQTNGGPPPAPVDPRPAPLDDVVAAMRPTGRVIFTATVAQDGSGDYSTISDAITAAHTAQADRMAAEGVTKVTPNYATRLIISPGEYREPVGVGHVPWIQLYGAGSDKTIILPPGDGTAHRGVLDAAGRLYVEGLTLRRDVSNEDKTRPVYSVHTNNLGTSVYADVFFDNALTPGGAAFGSDGAPDGATYLYRCRLTGGMNAHGWAAMNAEQRMSIISTTATGQVGWTTMNDTSPADVWIVGGTSGSIRADGASARLHLDPAHVTSGTITAPGPRDADTRWPIPFGGLSPWDAALYGMGDPDATAPAGTPGY</sequence>
<comment type="caution">
    <text evidence="1">The sequence shown here is derived from an EMBL/GenBank/DDBJ whole genome shotgun (WGS) entry which is preliminary data.</text>
</comment>
<dbReference type="Proteomes" id="UP001225576">
    <property type="component" value="Unassembled WGS sequence"/>
</dbReference>
<evidence type="ECO:0000313" key="1">
    <source>
        <dbReference type="EMBL" id="MDK8602359.1"/>
    </source>
</evidence>
<name>A0AAW6ZIW6_9ACTO</name>
<protein>
    <recommendedName>
        <fullName evidence="3">Pectinesterase</fullName>
    </recommendedName>
</protein>
<reference evidence="1" key="1">
    <citation type="submission" date="2023-05" db="EMBL/GenBank/DDBJ databases">
        <title>Genomic Catalog of Human Bladder Bacteria.</title>
        <authorList>
            <person name="Du J."/>
        </authorList>
    </citation>
    <scope>NUCLEOTIDE SEQUENCE</scope>
    <source>
        <strain evidence="1">UMB1304A</strain>
    </source>
</reference>
<dbReference type="InterPro" id="IPR012334">
    <property type="entry name" value="Pectin_lyas_fold"/>
</dbReference>
<proteinExistence type="predicted"/>
<gene>
    <name evidence="1" type="ORF">QP858_07810</name>
</gene>
<accession>A0AAW6ZIW6</accession>